<dbReference type="InterPro" id="IPR010323">
    <property type="entry name" value="DUF924"/>
</dbReference>
<dbReference type="RefSeq" id="WP_131151946.1">
    <property type="nucleotide sequence ID" value="NZ_SJTG01000004.1"/>
</dbReference>
<dbReference type="AlphaFoldDB" id="A0A4R0YI55"/>
<dbReference type="SUPFAM" id="SSF48452">
    <property type="entry name" value="TPR-like"/>
    <property type="match status" value="1"/>
</dbReference>
<proteinExistence type="predicted"/>
<evidence type="ECO:0000313" key="2">
    <source>
        <dbReference type="Proteomes" id="UP000291822"/>
    </source>
</evidence>
<keyword evidence="2" id="KW-1185">Reference proteome</keyword>
<dbReference type="Pfam" id="PF06041">
    <property type="entry name" value="DUF924"/>
    <property type="match status" value="1"/>
</dbReference>
<dbReference type="Gene3D" id="1.20.58.320">
    <property type="entry name" value="TPR-like"/>
    <property type="match status" value="1"/>
</dbReference>
<dbReference type="EMBL" id="SJTG01000004">
    <property type="protein sequence ID" value="TCI08112.1"/>
    <property type="molecule type" value="Genomic_DNA"/>
</dbReference>
<name>A0A4R0YI55_9GAMM</name>
<dbReference type="InterPro" id="IPR011990">
    <property type="entry name" value="TPR-like_helical_dom_sf"/>
</dbReference>
<comment type="caution">
    <text evidence="1">The sequence shown here is derived from an EMBL/GenBank/DDBJ whole genome shotgun (WGS) entry which is preliminary data.</text>
</comment>
<dbReference type="Proteomes" id="UP000291822">
    <property type="component" value="Unassembled WGS sequence"/>
</dbReference>
<sequence>MANAKDVLDFWFDPANEPRWFARDDAFDDAIRSRFDVTFLVAARGELDAWAATPEGWLALLIVLDQFSRNLFRNDPRAYEHDPKAQSLALAGIARGDDQALPAPWRAFAYLPLEHAEDRRLQAHCVALFGDLCQQAPGDARFANYLDYARRHHGVIERFGRFPHRNQVLGRATTADEAHYLAQPGAGF</sequence>
<reference evidence="1 2" key="1">
    <citation type="submission" date="2019-02" db="EMBL/GenBank/DDBJ databases">
        <title>Dyella amyloliquefaciens sp. nov., isolated from forest soil.</title>
        <authorList>
            <person name="Gao Z.-H."/>
            <person name="Qiu L.-H."/>
        </authorList>
    </citation>
    <scope>NUCLEOTIDE SEQUENCE [LARGE SCALE GENOMIC DNA]</scope>
    <source>
        <strain evidence="1 2">KACC 12747</strain>
    </source>
</reference>
<dbReference type="Gene3D" id="1.25.40.10">
    <property type="entry name" value="Tetratricopeptide repeat domain"/>
    <property type="match status" value="1"/>
</dbReference>
<organism evidence="1 2">
    <name type="scientific">Dyella soli</name>
    <dbReference type="NCBI Taxonomy" id="522319"/>
    <lineage>
        <taxon>Bacteria</taxon>
        <taxon>Pseudomonadati</taxon>
        <taxon>Pseudomonadota</taxon>
        <taxon>Gammaproteobacteria</taxon>
        <taxon>Lysobacterales</taxon>
        <taxon>Rhodanobacteraceae</taxon>
        <taxon>Dyella</taxon>
    </lineage>
</organism>
<protein>
    <submittedName>
        <fullName evidence="1">DUF924 domain-containing protein</fullName>
    </submittedName>
</protein>
<gene>
    <name evidence="1" type="ORF">EZM97_26005</name>
</gene>
<evidence type="ECO:0000313" key="1">
    <source>
        <dbReference type="EMBL" id="TCI08112.1"/>
    </source>
</evidence>
<accession>A0A4R0YI55</accession>